<organism evidence="2 3">
    <name type="scientific">Cupriavidus campinensis</name>
    <dbReference type="NCBI Taxonomy" id="151783"/>
    <lineage>
        <taxon>Bacteria</taxon>
        <taxon>Pseudomonadati</taxon>
        <taxon>Pseudomonadota</taxon>
        <taxon>Betaproteobacteria</taxon>
        <taxon>Burkholderiales</taxon>
        <taxon>Burkholderiaceae</taxon>
        <taxon>Cupriavidus</taxon>
    </lineage>
</organism>
<reference evidence="2" key="1">
    <citation type="journal article" date="2022" name="Microbiol. Resour. Announc.">
        <title>Genome Sequence of Cupriavidus campinensis Strain G5, a Member of a Bacterial Consortium Capable of Polyethylene Degradation.</title>
        <authorList>
            <person name="Schneider B."/>
            <person name="Pfeiffer F."/>
            <person name="Dyall-Smith M."/>
            <person name="Kunte H.J."/>
        </authorList>
    </citation>
    <scope>NUCLEOTIDE SEQUENCE</scope>
    <source>
        <strain evidence="2">G5</strain>
    </source>
</reference>
<dbReference type="PROSITE" id="PS51318">
    <property type="entry name" value="TAT"/>
    <property type="match status" value="1"/>
</dbReference>
<accession>A0AAE9I9E0</accession>
<reference evidence="2" key="2">
    <citation type="submission" date="2022-05" db="EMBL/GenBank/DDBJ databases">
        <authorList>
            <person name="Kunte H.-J."/>
        </authorList>
    </citation>
    <scope>NUCLEOTIDE SEQUENCE</scope>
    <source>
        <strain evidence="2">G5</strain>
    </source>
</reference>
<proteinExistence type="inferred from homology"/>
<sequence>MPHGIPTASPTASLIASPSELPTSLARRRLLLGGAATAVAAATGTAGLVLPNGARAAAAYPERPIKFICPWPVGGTADQSMRALCQVAAGLLGQSVVVENQAGASGMIGTKALARANPDGYTIGQIPISVTRFSQLGMLQLDPRTELTYLARTSGQTFGIAVPANSRFHTLQDVIAAAKADPGKLTYAHAGIGGATHVGMEQFAMAAGVKFNAIAYKGGAQALQDVLAGQVDLLADSSSWAPHVEAGKLRLLATWGEQRTPRFASTPTLKELGYNVVVEAPNGIGAPKGLPPAIEKKLREAFRAAVVSNEFKAVAARIDAPVMYLDGPDYKKYVSTVYDQETQLIQRLKLKEMLQQS</sequence>
<evidence type="ECO:0000313" key="2">
    <source>
        <dbReference type="EMBL" id="URF07585.1"/>
    </source>
</evidence>
<dbReference type="PANTHER" id="PTHR42928:SF5">
    <property type="entry name" value="BLR1237 PROTEIN"/>
    <property type="match status" value="1"/>
</dbReference>
<dbReference type="KEGG" id="ccam:M5D45_20535"/>
<comment type="similarity">
    <text evidence="1">Belongs to the UPF0065 (bug) family.</text>
</comment>
<dbReference type="Gene3D" id="3.40.190.10">
    <property type="entry name" value="Periplasmic binding protein-like II"/>
    <property type="match status" value="1"/>
</dbReference>
<dbReference type="RefSeq" id="WP_250025836.1">
    <property type="nucleotide sequence ID" value="NZ_CP097331.1"/>
</dbReference>
<dbReference type="Pfam" id="PF03401">
    <property type="entry name" value="TctC"/>
    <property type="match status" value="1"/>
</dbReference>
<name>A0AAE9I9E0_9BURK</name>
<dbReference type="Proteomes" id="UP001056132">
    <property type="component" value="Chromosome 2"/>
</dbReference>
<dbReference type="Gene3D" id="3.40.190.150">
    <property type="entry name" value="Bordetella uptake gene, domain 1"/>
    <property type="match status" value="1"/>
</dbReference>
<gene>
    <name evidence="2" type="ORF">M5D45_20535</name>
</gene>
<protein>
    <submittedName>
        <fullName evidence="2">Tripartite tricarboxylate transporter substrate binding protein</fullName>
    </submittedName>
</protein>
<dbReference type="PANTHER" id="PTHR42928">
    <property type="entry name" value="TRICARBOXYLATE-BINDING PROTEIN"/>
    <property type="match status" value="1"/>
</dbReference>
<dbReference type="InterPro" id="IPR006311">
    <property type="entry name" value="TAT_signal"/>
</dbReference>
<dbReference type="CDD" id="cd07012">
    <property type="entry name" value="PBP2_Bug_TTT"/>
    <property type="match status" value="1"/>
</dbReference>
<dbReference type="AlphaFoldDB" id="A0AAE9I9E0"/>
<dbReference type="InterPro" id="IPR005064">
    <property type="entry name" value="BUG"/>
</dbReference>
<dbReference type="InterPro" id="IPR042100">
    <property type="entry name" value="Bug_dom1"/>
</dbReference>
<dbReference type="SUPFAM" id="SSF53850">
    <property type="entry name" value="Periplasmic binding protein-like II"/>
    <property type="match status" value="1"/>
</dbReference>
<evidence type="ECO:0000256" key="1">
    <source>
        <dbReference type="ARBA" id="ARBA00006987"/>
    </source>
</evidence>
<evidence type="ECO:0000313" key="3">
    <source>
        <dbReference type="Proteomes" id="UP001056132"/>
    </source>
</evidence>
<dbReference type="EMBL" id="CP097331">
    <property type="protein sequence ID" value="URF07585.1"/>
    <property type="molecule type" value="Genomic_DNA"/>
</dbReference>
<dbReference type="PIRSF" id="PIRSF017082">
    <property type="entry name" value="YflP"/>
    <property type="match status" value="1"/>
</dbReference>